<evidence type="ECO:0000256" key="5">
    <source>
        <dbReference type="SAM" id="Coils"/>
    </source>
</evidence>
<dbReference type="AlphaFoldDB" id="A0A8S1CPZ6"/>
<sequence>MAFSCSICLAFFDDSSDIFCLPCGHINHVTCTMEWFKRTQSCPQCRKPTTEKKCIKIFPHSSAQGTQQDPSQLMQTIDDLNSEIRKLTELNHESQAALDKQVKLLENVENELQVARTAKEKAEKDLLDFRNVSKVVDGSYLEADEALKESAGCSDINSVLTLCRILKRELLICQSRALLLKRSVEQEKMNSKRQVAELEKQHKIEVELLNNKMINLEHEILQLNNSQKEKDERAEKSYKVLANILLDHVNSRKSILDSSPPGSCQNSFSILTPSPSSTLKPLSNSNKKKVALRKPGDICGVSPKRPKY</sequence>
<comment type="caution">
    <text evidence="8">The sequence shown here is derived from an EMBL/GenBank/DDBJ whole genome shotgun (WGS) entry which is preliminary data.</text>
</comment>
<dbReference type="GO" id="GO:0005634">
    <property type="term" value="C:nucleus"/>
    <property type="evidence" value="ECO:0007669"/>
    <property type="project" value="InterPro"/>
</dbReference>
<dbReference type="InterPro" id="IPR037381">
    <property type="entry name" value="RFWD3"/>
</dbReference>
<dbReference type="SUPFAM" id="SSF57850">
    <property type="entry name" value="RING/U-box"/>
    <property type="match status" value="1"/>
</dbReference>
<evidence type="ECO:0000256" key="1">
    <source>
        <dbReference type="ARBA" id="ARBA00022723"/>
    </source>
</evidence>
<dbReference type="OrthoDB" id="8062037at2759"/>
<dbReference type="Gene3D" id="3.30.40.10">
    <property type="entry name" value="Zinc/RING finger domain, C3HC4 (zinc finger)"/>
    <property type="match status" value="1"/>
</dbReference>
<dbReference type="InterPro" id="IPR011016">
    <property type="entry name" value="Znf_RING-CH"/>
</dbReference>
<feature type="coiled-coil region" evidence="5">
    <location>
        <begin position="181"/>
        <end position="226"/>
    </location>
</feature>
<dbReference type="InterPro" id="IPR013083">
    <property type="entry name" value="Znf_RING/FYVE/PHD"/>
</dbReference>
<dbReference type="GO" id="GO:0016567">
    <property type="term" value="P:protein ubiquitination"/>
    <property type="evidence" value="ECO:0007669"/>
    <property type="project" value="InterPro"/>
</dbReference>
<organism evidence="8 9">
    <name type="scientific">Cloeon dipterum</name>
    <dbReference type="NCBI Taxonomy" id="197152"/>
    <lineage>
        <taxon>Eukaryota</taxon>
        <taxon>Metazoa</taxon>
        <taxon>Ecdysozoa</taxon>
        <taxon>Arthropoda</taxon>
        <taxon>Hexapoda</taxon>
        <taxon>Insecta</taxon>
        <taxon>Pterygota</taxon>
        <taxon>Palaeoptera</taxon>
        <taxon>Ephemeroptera</taxon>
        <taxon>Pisciforma</taxon>
        <taxon>Baetidae</taxon>
        <taxon>Cloeon</taxon>
    </lineage>
</organism>
<evidence type="ECO:0000259" key="7">
    <source>
        <dbReference type="PROSITE" id="PS50089"/>
    </source>
</evidence>
<evidence type="ECO:0000256" key="6">
    <source>
        <dbReference type="SAM" id="MobiDB-lite"/>
    </source>
</evidence>
<evidence type="ECO:0000256" key="2">
    <source>
        <dbReference type="ARBA" id="ARBA00022771"/>
    </source>
</evidence>
<reference evidence="8 9" key="1">
    <citation type="submission" date="2020-04" db="EMBL/GenBank/DDBJ databases">
        <authorList>
            <person name="Alioto T."/>
            <person name="Alioto T."/>
            <person name="Gomez Garrido J."/>
        </authorList>
    </citation>
    <scope>NUCLEOTIDE SEQUENCE [LARGE SCALE GENOMIC DNA]</scope>
</reference>
<evidence type="ECO:0000313" key="9">
    <source>
        <dbReference type="Proteomes" id="UP000494165"/>
    </source>
</evidence>
<dbReference type="InterPro" id="IPR001841">
    <property type="entry name" value="Znf_RING"/>
</dbReference>
<feature type="domain" description="RING-type" evidence="7">
    <location>
        <begin position="5"/>
        <end position="46"/>
    </location>
</feature>
<dbReference type="PANTHER" id="PTHR16047">
    <property type="entry name" value="RFWD3 PROTEIN"/>
    <property type="match status" value="1"/>
</dbReference>
<keyword evidence="3" id="KW-0862">Zinc</keyword>
<dbReference type="Pfam" id="PF13639">
    <property type="entry name" value="zf-RING_2"/>
    <property type="match status" value="1"/>
</dbReference>
<dbReference type="SMART" id="SM00744">
    <property type="entry name" value="RINGv"/>
    <property type="match status" value="1"/>
</dbReference>
<protein>
    <recommendedName>
        <fullName evidence="7">RING-type domain-containing protein</fullName>
    </recommendedName>
</protein>
<dbReference type="PROSITE" id="PS50089">
    <property type="entry name" value="ZF_RING_2"/>
    <property type="match status" value="1"/>
</dbReference>
<evidence type="ECO:0000313" key="8">
    <source>
        <dbReference type="EMBL" id="CAB3370008.1"/>
    </source>
</evidence>
<feature type="compositionally biased region" description="Low complexity" evidence="6">
    <location>
        <begin position="270"/>
        <end position="285"/>
    </location>
</feature>
<evidence type="ECO:0000256" key="3">
    <source>
        <dbReference type="ARBA" id="ARBA00022833"/>
    </source>
</evidence>
<dbReference type="PANTHER" id="PTHR16047:SF7">
    <property type="entry name" value="E3 UBIQUITIN-PROTEIN LIGASE RFWD3"/>
    <property type="match status" value="1"/>
</dbReference>
<dbReference type="EMBL" id="CADEPI010000049">
    <property type="protein sequence ID" value="CAB3370008.1"/>
    <property type="molecule type" value="Genomic_DNA"/>
</dbReference>
<keyword evidence="9" id="KW-1185">Reference proteome</keyword>
<keyword evidence="2 4" id="KW-0863">Zinc-finger</keyword>
<gene>
    <name evidence="8" type="ORF">CLODIP_2_CD14657</name>
</gene>
<evidence type="ECO:0000256" key="4">
    <source>
        <dbReference type="PROSITE-ProRule" id="PRU00175"/>
    </source>
</evidence>
<dbReference type="Proteomes" id="UP000494165">
    <property type="component" value="Unassembled WGS sequence"/>
</dbReference>
<name>A0A8S1CPZ6_9INSE</name>
<dbReference type="GO" id="GO:0004842">
    <property type="term" value="F:ubiquitin-protein transferase activity"/>
    <property type="evidence" value="ECO:0007669"/>
    <property type="project" value="InterPro"/>
</dbReference>
<keyword evidence="5" id="KW-0175">Coiled coil</keyword>
<accession>A0A8S1CPZ6</accession>
<keyword evidence="1" id="KW-0479">Metal-binding</keyword>
<feature type="region of interest" description="Disordered" evidence="6">
    <location>
        <begin position="270"/>
        <end position="308"/>
    </location>
</feature>
<dbReference type="GO" id="GO:0036297">
    <property type="term" value="P:interstrand cross-link repair"/>
    <property type="evidence" value="ECO:0007669"/>
    <property type="project" value="InterPro"/>
</dbReference>
<feature type="coiled-coil region" evidence="5">
    <location>
        <begin position="77"/>
        <end position="125"/>
    </location>
</feature>
<dbReference type="GO" id="GO:0008270">
    <property type="term" value="F:zinc ion binding"/>
    <property type="evidence" value="ECO:0007669"/>
    <property type="project" value="UniProtKB-KW"/>
</dbReference>
<proteinExistence type="predicted"/>